<dbReference type="SUPFAM" id="SSF52833">
    <property type="entry name" value="Thioredoxin-like"/>
    <property type="match status" value="1"/>
</dbReference>
<dbReference type="SUPFAM" id="SSF47616">
    <property type="entry name" value="GST C-terminal domain-like"/>
    <property type="match status" value="1"/>
</dbReference>
<evidence type="ECO:0000313" key="5">
    <source>
        <dbReference type="Proteomes" id="UP001438707"/>
    </source>
</evidence>
<dbReference type="Pfam" id="PF17172">
    <property type="entry name" value="GST_N_4"/>
    <property type="match status" value="1"/>
</dbReference>
<evidence type="ECO:0000256" key="1">
    <source>
        <dbReference type="ARBA" id="ARBA00006475"/>
    </source>
</evidence>
<dbReference type="InterPro" id="IPR012336">
    <property type="entry name" value="Thioredoxin-like_fold"/>
</dbReference>
<evidence type="ECO:0000313" key="4">
    <source>
        <dbReference type="EMBL" id="KAK9837988.1"/>
    </source>
</evidence>
<reference evidence="4 5" key="1">
    <citation type="journal article" date="2024" name="Nat. Commun.">
        <title>Phylogenomics reveals the evolutionary origins of lichenization in chlorophyte algae.</title>
        <authorList>
            <person name="Puginier C."/>
            <person name="Libourel C."/>
            <person name="Otte J."/>
            <person name="Skaloud P."/>
            <person name="Haon M."/>
            <person name="Grisel S."/>
            <person name="Petersen M."/>
            <person name="Berrin J.G."/>
            <person name="Delaux P.M."/>
            <person name="Dal Grande F."/>
            <person name="Keller J."/>
        </authorList>
    </citation>
    <scope>NUCLEOTIDE SEQUENCE [LARGE SCALE GENOMIC DNA]</scope>
    <source>
        <strain evidence="4 5">SAG 2145</strain>
    </source>
</reference>
<protein>
    <submittedName>
        <fullName evidence="4">Uncharacterized protein</fullName>
    </submittedName>
</protein>
<accession>A0AAW1RX48</accession>
<comment type="similarity">
    <text evidence="1">Belongs to the FAX family.</text>
</comment>
<comment type="caution">
    <text evidence="4">The sequence shown here is derived from an EMBL/GenBank/DDBJ whole genome shotgun (WGS) entry which is preliminary data.</text>
</comment>
<dbReference type="Pfam" id="PF17171">
    <property type="entry name" value="GST_C_6"/>
    <property type="match status" value="1"/>
</dbReference>
<dbReference type="InterPro" id="IPR040079">
    <property type="entry name" value="Glutathione_S-Trfase"/>
</dbReference>
<gene>
    <name evidence="4" type="ORF">WJX74_009110</name>
</gene>
<proteinExistence type="inferred from homology"/>
<sequence length="292" mass="32299">MNTYLIVAGCVLAVALLAAVFYFRLVSAFTGNLGKRRTNPATGNPGDTIELHAVFLPVPGCGGTASPFTTKIEAYLRMAGLPYKNKSSDLASSPNGRIPWMQHGNQQISDSRFIVRFLHNTYGSQLRTREPQDPVDQALSTTIQRLCEQHMYFTSLYHVASTPDGRQQAVKMFGSMASWPMVEVLTRAWSQGRTTQLRYQGVLTNSHEDINLLIAEDLAALSALLGDKTYFLGPQPTVADACVFGFIQTHTHGLDDTALSRAVKKHQNLVKFADNIQKTYFADRLEKGLKLD</sequence>
<dbReference type="AlphaFoldDB" id="A0AAW1RX48"/>
<dbReference type="SFLD" id="SFLDG01180">
    <property type="entry name" value="SUF1"/>
    <property type="match status" value="1"/>
</dbReference>
<dbReference type="Proteomes" id="UP001438707">
    <property type="component" value="Unassembled WGS sequence"/>
</dbReference>
<evidence type="ECO:0000259" key="2">
    <source>
        <dbReference type="Pfam" id="PF17171"/>
    </source>
</evidence>
<dbReference type="InterPro" id="IPR036282">
    <property type="entry name" value="Glutathione-S-Trfase_C_sf"/>
</dbReference>
<dbReference type="GO" id="GO:0005737">
    <property type="term" value="C:cytoplasm"/>
    <property type="evidence" value="ECO:0007669"/>
    <property type="project" value="TreeGrafter"/>
</dbReference>
<dbReference type="Gene3D" id="1.20.1050.10">
    <property type="match status" value="1"/>
</dbReference>
<dbReference type="InterPro" id="IPR033468">
    <property type="entry name" value="Metaxin_GST"/>
</dbReference>
<name>A0AAW1RX48_9CHLO</name>
<dbReference type="InterPro" id="IPR026928">
    <property type="entry name" value="FAX/IsoI-like"/>
</dbReference>
<feature type="domain" description="Metaxin glutathione S-transferase" evidence="2">
    <location>
        <begin position="215"/>
        <end position="276"/>
    </location>
</feature>
<dbReference type="PANTHER" id="PTHR12289">
    <property type="entry name" value="METAXIN RELATED"/>
    <property type="match status" value="1"/>
</dbReference>
<keyword evidence="5" id="KW-1185">Reference proteome</keyword>
<dbReference type="CDD" id="cd03193">
    <property type="entry name" value="GST_C_Metaxin"/>
    <property type="match status" value="1"/>
</dbReference>
<dbReference type="Gene3D" id="3.40.30.10">
    <property type="entry name" value="Glutaredoxin"/>
    <property type="match status" value="1"/>
</dbReference>
<dbReference type="EMBL" id="JALJOS010000006">
    <property type="protein sequence ID" value="KAK9837988.1"/>
    <property type="molecule type" value="Genomic_DNA"/>
</dbReference>
<organism evidence="4 5">
    <name type="scientific">Apatococcus lobatus</name>
    <dbReference type="NCBI Taxonomy" id="904363"/>
    <lineage>
        <taxon>Eukaryota</taxon>
        <taxon>Viridiplantae</taxon>
        <taxon>Chlorophyta</taxon>
        <taxon>core chlorophytes</taxon>
        <taxon>Trebouxiophyceae</taxon>
        <taxon>Chlorellales</taxon>
        <taxon>Chlorellaceae</taxon>
        <taxon>Apatococcus</taxon>
    </lineage>
</organism>
<dbReference type="PANTHER" id="PTHR12289:SF41">
    <property type="entry name" value="FAILED AXON CONNECTIONS-RELATED"/>
    <property type="match status" value="1"/>
</dbReference>
<feature type="domain" description="Thioredoxin-like fold" evidence="3">
    <location>
        <begin position="67"/>
        <end position="160"/>
    </location>
</feature>
<evidence type="ECO:0000259" key="3">
    <source>
        <dbReference type="Pfam" id="PF17172"/>
    </source>
</evidence>
<dbReference type="SFLD" id="SFLDS00019">
    <property type="entry name" value="Glutathione_Transferase_(cytos"/>
    <property type="match status" value="1"/>
</dbReference>
<dbReference type="InterPro" id="IPR036249">
    <property type="entry name" value="Thioredoxin-like_sf"/>
</dbReference>
<dbReference type="SFLD" id="SFLDG01200">
    <property type="entry name" value="SUF1.1"/>
    <property type="match status" value="1"/>
</dbReference>
<dbReference type="InterPro" id="IPR050931">
    <property type="entry name" value="Mito_Protein_Transport_Metaxin"/>
</dbReference>